<gene>
    <name evidence="11" type="ORF">BQ4739_LOCUS11036</name>
</gene>
<keyword evidence="7 9" id="KW-0411">Iron-sulfur</keyword>
<comment type="domain">
    <text evidence="9">The C-terminal domain binds 2 Fe-S clusters but is otherwise mostly in an intrinsically disordered conformation.</text>
</comment>
<evidence type="ECO:0000256" key="9">
    <source>
        <dbReference type="HAMAP-Rule" id="MF_03115"/>
    </source>
</evidence>
<feature type="binding site" evidence="9">
    <location>
        <position position="184"/>
    </location>
    <ligand>
        <name>[2Fe-2S] cluster</name>
        <dbReference type="ChEBI" id="CHEBI:190135"/>
    </ligand>
</feature>
<evidence type="ECO:0000256" key="2">
    <source>
        <dbReference type="ARBA" id="ARBA00008169"/>
    </source>
</evidence>
<sequence>MERTLVVLQGSVPLAAVQSLISEQGIPADQADVTTDPSSSTGTSGYARAVCVASKADPVLLGAIAKLLRPGAKALLQLHGGSEADASSAMLLSGFADCQASSSVGVTTVSAHLPDFAVGSKDSIKLKPKPAAAAAADTSSSKKAWLLAGDDLGDEDGGELLDDDELLTEEDRQRPAAAAKQDDCELGPGGARKACKNCSCGRAEAEAAGVKVELTQDMLDNPQSACGNCSLGDAFRCAGCPYRGLPAFEPGKKIELPSDFLTADA</sequence>
<keyword evidence="3 9" id="KW-0004">4Fe-4S</keyword>
<feature type="binding site" evidence="9">
    <location>
        <position position="240"/>
    </location>
    <ligand>
        <name>[4Fe-4S] cluster</name>
        <dbReference type="ChEBI" id="CHEBI:49883"/>
    </ligand>
</feature>
<feature type="binding site" evidence="9">
    <location>
        <position position="200"/>
    </location>
    <ligand>
        <name>[2Fe-2S] cluster</name>
        <dbReference type="ChEBI" id="CHEBI:190135"/>
    </ligand>
</feature>
<comment type="function">
    <text evidence="9">Component of the cytosolic iron-sulfur (Fe-S) protein assembly (CIA) machinery. Required for the maturation of extramitochondrial Fe-S proteins. Part of an electron transfer chain functioning in an early step of cytosolic Fe-S biogenesis, facilitating the de novo assembly of a [4Fe-4S] cluster on the cytosolic Fe-S scaffold complex. Electrons are transferred from NADPH via a FAD- and FMN-containing diflavin oxidoreductase. Together with the diflavin oxidoreductase, also required for the assembly of the diferric tyrosyl radical cofactor of ribonucleotide reductase (RNR), probably by providing electrons for reduction during radical cofactor maturation in the catalytic small subunit.</text>
</comment>
<dbReference type="HAMAP" id="MF_03115">
    <property type="entry name" value="Anamorsin"/>
    <property type="match status" value="1"/>
</dbReference>
<comment type="domain">
    <text evidence="9">The twin Cx2C motifs are involved in the recognition by the mitochondrial MIA40-ERV1 disulfide relay system. The formation of 2 disulfide bonds in the Cx2C motifs through dithiol/disulfide exchange reactions effectively traps the protein in the mitochondrial intermembrane space.</text>
</comment>
<dbReference type="Proteomes" id="UP000256970">
    <property type="component" value="Unassembled WGS sequence"/>
</dbReference>
<proteinExistence type="inferred from homology"/>
<evidence type="ECO:0000259" key="10">
    <source>
        <dbReference type="Pfam" id="PF05093"/>
    </source>
</evidence>
<dbReference type="AlphaFoldDB" id="A0A383W1G2"/>
<dbReference type="Pfam" id="PF05093">
    <property type="entry name" value="CIAPIN1"/>
    <property type="match status" value="1"/>
</dbReference>
<dbReference type="InterPro" id="IPR046408">
    <property type="entry name" value="CIAPIN1"/>
</dbReference>
<reference evidence="11 12" key="1">
    <citation type="submission" date="2016-10" db="EMBL/GenBank/DDBJ databases">
        <authorList>
            <person name="Cai Z."/>
        </authorList>
    </citation>
    <scope>NUCLEOTIDE SEQUENCE [LARGE SCALE GENOMIC DNA]</scope>
</reference>
<dbReference type="STRING" id="3088.A0A383W1G2"/>
<dbReference type="GO" id="GO:0009055">
    <property type="term" value="F:electron transfer activity"/>
    <property type="evidence" value="ECO:0007669"/>
    <property type="project" value="UniProtKB-UniRule"/>
</dbReference>
<feature type="short sequence motif" description="Cx2C motif 2" evidence="9">
    <location>
        <begin position="237"/>
        <end position="240"/>
    </location>
</feature>
<feature type="binding site" evidence="9">
    <location>
        <position position="237"/>
    </location>
    <ligand>
        <name>[4Fe-4S] cluster</name>
        <dbReference type="ChEBI" id="CHEBI:49883"/>
    </ligand>
</feature>
<evidence type="ECO:0000313" key="12">
    <source>
        <dbReference type="Proteomes" id="UP000256970"/>
    </source>
</evidence>
<keyword evidence="5 9" id="KW-0479">Metal-binding</keyword>
<evidence type="ECO:0000256" key="7">
    <source>
        <dbReference type="ARBA" id="ARBA00023014"/>
    </source>
</evidence>
<accession>A0A383W1G2</accession>
<comment type="subunit">
    <text evidence="9">Monomer.</text>
</comment>
<comment type="domain">
    <text evidence="9">The N-terminal domain has structural similarity with S-adenosyl-L-methionine-dependent methyltransferases, but does not bind S-adenosyl-L-methionine. It is required for correct assembly of the 2 Fe-S clusters.</text>
</comment>
<comment type="cofactor">
    <cofactor evidence="9">
        <name>[2Fe-2S] cluster</name>
        <dbReference type="ChEBI" id="CHEBI:190135"/>
    </cofactor>
</comment>
<dbReference type="GO" id="GO:0046872">
    <property type="term" value="F:metal ion binding"/>
    <property type="evidence" value="ECO:0007669"/>
    <property type="project" value="UniProtKB-KW"/>
</dbReference>
<dbReference type="PANTHER" id="PTHR13273:SF14">
    <property type="entry name" value="ANAMORSIN"/>
    <property type="match status" value="1"/>
</dbReference>
<name>A0A383W1G2_TETOB</name>
<feature type="binding site" evidence="9">
    <location>
        <position position="229"/>
    </location>
    <ligand>
        <name>[4Fe-4S] cluster</name>
        <dbReference type="ChEBI" id="CHEBI:49883"/>
    </ligand>
</feature>
<dbReference type="GO" id="GO:0005758">
    <property type="term" value="C:mitochondrial intermembrane space"/>
    <property type="evidence" value="ECO:0007669"/>
    <property type="project" value="UniProtKB-SubCell"/>
</dbReference>
<feature type="region of interest" description="Fe-S binding site B" evidence="9">
    <location>
        <begin position="226"/>
        <end position="240"/>
    </location>
</feature>
<evidence type="ECO:0000256" key="3">
    <source>
        <dbReference type="ARBA" id="ARBA00022485"/>
    </source>
</evidence>
<dbReference type="GO" id="GO:0051537">
    <property type="term" value="F:2 iron, 2 sulfur cluster binding"/>
    <property type="evidence" value="ECO:0007669"/>
    <property type="project" value="UniProtKB-UniRule"/>
</dbReference>
<feature type="region of interest" description="Fe-S binding site A" evidence="9">
    <location>
        <begin position="184"/>
        <end position="200"/>
    </location>
</feature>
<evidence type="ECO:0000313" key="11">
    <source>
        <dbReference type="EMBL" id="SZX70874.1"/>
    </source>
</evidence>
<dbReference type="InterPro" id="IPR007785">
    <property type="entry name" value="Anamorsin"/>
</dbReference>
<comment type="caution">
    <text evidence="9">Lacks conserved residue(s) required for the propagation of feature annotation.</text>
</comment>
<dbReference type="GO" id="GO:0016226">
    <property type="term" value="P:iron-sulfur cluster assembly"/>
    <property type="evidence" value="ECO:0007669"/>
    <property type="project" value="UniProtKB-UniRule"/>
</dbReference>
<comment type="cofactor">
    <cofactor evidence="1 9">
        <name>[4Fe-4S] cluster</name>
        <dbReference type="ChEBI" id="CHEBI:49883"/>
    </cofactor>
</comment>
<keyword evidence="12" id="KW-1185">Reference proteome</keyword>
<feature type="binding site" evidence="9">
    <location>
        <position position="195"/>
    </location>
    <ligand>
        <name>[2Fe-2S] cluster</name>
        <dbReference type="ChEBI" id="CHEBI:190135"/>
    </ligand>
</feature>
<feature type="domain" description="Anamorsin C-terminal" evidence="10">
    <location>
        <begin position="219"/>
        <end position="256"/>
    </location>
</feature>
<evidence type="ECO:0000256" key="5">
    <source>
        <dbReference type="ARBA" id="ARBA00022723"/>
    </source>
</evidence>
<feature type="short sequence motif" description="Cx2C motif 1" evidence="9">
    <location>
        <begin position="226"/>
        <end position="229"/>
    </location>
</feature>
<dbReference type="PANTHER" id="PTHR13273">
    <property type="entry name" value="ANAMORSIN"/>
    <property type="match status" value="1"/>
</dbReference>
<keyword evidence="6 9" id="KW-0408">Iron</keyword>
<comment type="similarity">
    <text evidence="2 9">Belongs to the anamorsin family.</text>
</comment>
<evidence type="ECO:0000256" key="8">
    <source>
        <dbReference type="ARBA" id="ARBA00023128"/>
    </source>
</evidence>
<comment type="subcellular location">
    <subcellularLocation>
        <location evidence="9">Cytoplasm</location>
    </subcellularLocation>
    <subcellularLocation>
        <location evidence="9">Mitochondrion intermembrane space</location>
    </subcellularLocation>
</comment>
<dbReference type="EMBL" id="FNXT01001016">
    <property type="protein sequence ID" value="SZX70874.1"/>
    <property type="molecule type" value="Genomic_DNA"/>
</dbReference>
<evidence type="ECO:0000256" key="1">
    <source>
        <dbReference type="ARBA" id="ARBA00001966"/>
    </source>
</evidence>
<evidence type="ECO:0000256" key="4">
    <source>
        <dbReference type="ARBA" id="ARBA00022490"/>
    </source>
</evidence>
<dbReference type="GO" id="GO:0051539">
    <property type="term" value="F:4 iron, 4 sulfur cluster binding"/>
    <property type="evidence" value="ECO:0007669"/>
    <property type="project" value="UniProtKB-KW"/>
</dbReference>
<keyword evidence="9" id="KW-0001">2Fe-2S</keyword>
<feature type="binding site" evidence="9">
    <location>
        <position position="198"/>
    </location>
    <ligand>
        <name>[2Fe-2S] cluster</name>
        <dbReference type="ChEBI" id="CHEBI:190135"/>
    </ligand>
</feature>
<keyword evidence="4 9" id="KW-0963">Cytoplasm</keyword>
<feature type="binding site" evidence="9">
    <location>
        <position position="226"/>
    </location>
    <ligand>
        <name>[4Fe-4S] cluster</name>
        <dbReference type="ChEBI" id="CHEBI:49883"/>
    </ligand>
</feature>
<protein>
    <recommendedName>
        <fullName evidence="9">Anamorsin homolog</fullName>
    </recommendedName>
    <alternativeName>
        <fullName evidence="9">Fe-S cluster assembly protein DRE2 homolog</fullName>
    </alternativeName>
</protein>
<evidence type="ECO:0000256" key="6">
    <source>
        <dbReference type="ARBA" id="ARBA00023004"/>
    </source>
</evidence>
<keyword evidence="8 9" id="KW-0496">Mitochondrion</keyword>
<organism evidence="11 12">
    <name type="scientific">Tetradesmus obliquus</name>
    <name type="common">Green alga</name>
    <name type="synonym">Acutodesmus obliquus</name>
    <dbReference type="NCBI Taxonomy" id="3088"/>
    <lineage>
        <taxon>Eukaryota</taxon>
        <taxon>Viridiplantae</taxon>
        <taxon>Chlorophyta</taxon>
        <taxon>core chlorophytes</taxon>
        <taxon>Chlorophyceae</taxon>
        <taxon>CS clade</taxon>
        <taxon>Sphaeropleales</taxon>
        <taxon>Scenedesmaceae</taxon>
        <taxon>Tetradesmus</taxon>
    </lineage>
</organism>